<dbReference type="FunFam" id="3.30.70.270:FF:000001">
    <property type="entry name" value="Diguanylate cyclase domain protein"/>
    <property type="match status" value="1"/>
</dbReference>
<dbReference type="CDD" id="cd00130">
    <property type="entry name" value="PAS"/>
    <property type="match status" value="1"/>
</dbReference>
<dbReference type="PROSITE" id="PS50887">
    <property type="entry name" value="GGDEF"/>
    <property type="match status" value="1"/>
</dbReference>
<dbReference type="SMART" id="SM00091">
    <property type="entry name" value="PAS"/>
    <property type="match status" value="3"/>
</dbReference>
<dbReference type="InterPro" id="IPR000700">
    <property type="entry name" value="PAS-assoc_C"/>
</dbReference>
<dbReference type="Pfam" id="PF00990">
    <property type="entry name" value="GGDEF"/>
    <property type="match status" value="1"/>
</dbReference>
<dbReference type="EMBL" id="WKJJ01000018">
    <property type="protein sequence ID" value="MRV75025.1"/>
    <property type="molecule type" value="Genomic_DNA"/>
</dbReference>
<organism evidence="6 7">
    <name type="scientific">Pseudoduganella rivuli</name>
    <dbReference type="NCBI Taxonomy" id="2666085"/>
    <lineage>
        <taxon>Bacteria</taxon>
        <taxon>Pseudomonadati</taxon>
        <taxon>Pseudomonadota</taxon>
        <taxon>Betaproteobacteria</taxon>
        <taxon>Burkholderiales</taxon>
        <taxon>Oxalobacteraceae</taxon>
        <taxon>Telluria group</taxon>
        <taxon>Pseudoduganella</taxon>
    </lineage>
</organism>
<dbReference type="InterPro" id="IPR013656">
    <property type="entry name" value="PAS_4"/>
</dbReference>
<evidence type="ECO:0000313" key="6">
    <source>
        <dbReference type="EMBL" id="MRV75025.1"/>
    </source>
</evidence>
<evidence type="ECO:0000259" key="5">
    <source>
        <dbReference type="PROSITE" id="PS50887"/>
    </source>
</evidence>
<dbReference type="CDD" id="cd01949">
    <property type="entry name" value="GGDEF"/>
    <property type="match status" value="1"/>
</dbReference>
<dbReference type="InterPro" id="IPR029787">
    <property type="entry name" value="Nucleotide_cyclase"/>
</dbReference>
<dbReference type="InterPro" id="IPR001633">
    <property type="entry name" value="EAL_dom"/>
</dbReference>
<dbReference type="CDD" id="cd01948">
    <property type="entry name" value="EAL"/>
    <property type="match status" value="1"/>
</dbReference>
<proteinExistence type="predicted"/>
<dbReference type="SMART" id="SM00052">
    <property type="entry name" value="EAL"/>
    <property type="match status" value="1"/>
</dbReference>
<dbReference type="GO" id="GO:0071732">
    <property type="term" value="P:cellular response to nitric oxide"/>
    <property type="evidence" value="ECO:0007669"/>
    <property type="project" value="UniProtKB-ARBA"/>
</dbReference>
<dbReference type="SMART" id="SM00267">
    <property type="entry name" value="GGDEF"/>
    <property type="match status" value="1"/>
</dbReference>
<dbReference type="PANTHER" id="PTHR44757">
    <property type="entry name" value="DIGUANYLATE CYCLASE DGCP"/>
    <property type="match status" value="1"/>
</dbReference>
<name>A0A7X2IRZ5_9BURK</name>
<dbReference type="PANTHER" id="PTHR44757:SF2">
    <property type="entry name" value="BIOFILM ARCHITECTURE MAINTENANCE PROTEIN MBAA"/>
    <property type="match status" value="1"/>
</dbReference>
<evidence type="ECO:0000256" key="1">
    <source>
        <dbReference type="ARBA" id="ARBA00051114"/>
    </source>
</evidence>
<dbReference type="SUPFAM" id="SSF141868">
    <property type="entry name" value="EAL domain-like"/>
    <property type="match status" value="1"/>
</dbReference>
<dbReference type="GO" id="GO:0071111">
    <property type="term" value="F:cyclic-guanylate-specific phosphodiesterase activity"/>
    <property type="evidence" value="ECO:0007669"/>
    <property type="project" value="UniProtKB-EC"/>
</dbReference>
<dbReference type="InterPro" id="IPR043128">
    <property type="entry name" value="Rev_trsase/Diguanyl_cyclase"/>
</dbReference>
<dbReference type="PROSITE" id="PS50112">
    <property type="entry name" value="PAS"/>
    <property type="match status" value="1"/>
</dbReference>
<feature type="domain" description="PAS" evidence="2">
    <location>
        <begin position="184"/>
        <end position="256"/>
    </location>
</feature>
<sequence>MIFFAAAGAVLLPPVIFLLILQARRMRRLAAQVSEGALFRNMVNQVRDVAVTMHDMADGGRVIFANDAACLHFGVSRETLLTWRPPNWNPTVGAADIAALYRKLKHGDSDTLETMHRIATGDLVPVEVMLLCQVHEGAPVIIAYTRDIRARKAEEARRLAYERAEGYAHDLNERKRLEALLQRREHSYRTLVENLPDPLFRYDTECRRTYVSPAVERATGKPASELVGRTPADAPLVAGAQNERLLADIRHVLASGKPVVSEMAYQAPDGRLRQFQNHFGPEFDANGAVTGVLSIMRDITELKRLETLMRKREEEFRALVENSPDIISRYDLDCRRVYTNPRGVASLGGDLARILGTTPADLPGGEPGARYLEAIGDVIAQGKERSIELEWRTGGPETCLHVRMCPEFDVHGRVSHVLAIGRDISEIDEYRRVIHRQAFSDALTGLPNRTLLSDRIRHAIADAAYHGHQFGLMMLDLDHFKEINDTMGHGAGDALLRMAAQRLQASVRPYDTVARLGGDEFSVLLPNMRKGDDLATVAGKILHELAEPFEVEGQELFVSCSIGIAMYPDDSTGFDALYKYADSAMYHAKQMGRNNFQFYQPEFTRRSQDRLELEAALRRAQKRGELMLYYQPQIELQSGGMVSAEALLRWRRDGYGIVAPDRFIPAAEVCGLIIGIGEWVLRTACGDVVRWNQGRAVPVRVAVNLSTRQFVRNDLAGSVRRILEETGCDPAWLELEITESLLLEDSREVAATLEALHGMGLSISIDDFGTGYSALSYLNRFPVSQLKIDRSFVQGVPAERDKCELVKAMLSIAAALRLETVAEGVETAEQAEYLMAHGCRLAQGYLFGKPMPLAQFGALLLEQDAPVQ</sequence>
<dbReference type="Pfam" id="PF08448">
    <property type="entry name" value="PAS_4"/>
    <property type="match status" value="2"/>
</dbReference>
<dbReference type="Gene3D" id="3.30.70.270">
    <property type="match status" value="1"/>
</dbReference>
<dbReference type="InterPro" id="IPR035965">
    <property type="entry name" value="PAS-like_dom_sf"/>
</dbReference>
<dbReference type="Gene3D" id="3.20.20.450">
    <property type="entry name" value="EAL domain"/>
    <property type="match status" value="1"/>
</dbReference>
<evidence type="ECO:0000259" key="2">
    <source>
        <dbReference type="PROSITE" id="PS50112"/>
    </source>
</evidence>
<dbReference type="InterPro" id="IPR000014">
    <property type="entry name" value="PAS"/>
</dbReference>
<reference evidence="6 7" key="1">
    <citation type="submission" date="2019-11" db="EMBL/GenBank/DDBJ databases">
        <title>Novel species isolated from a subtropical stream in China.</title>
        <authorList>
            <person name="Lu H."/>
        </authorList>
    </citation>
    <scope>NUCLEOTIDE SEQUENCE [LARGE SCALE GENOMIC DNA]</scope>
    <source>
        <strain evidence="6 7">FT92W</strain>
    </source>
</reference>
<dbReference type="PROSITE" id="PS50883">
    <property type="entry name" value="EAL"/>
    <property type="match status" value="1"/>
</dbReference>
<dbReference type="Pfam" id="PF00563">
    <property type="entry name" value="EAL"/>
    <property type="match status" value="1"/>
</dbReference>
<protein>
    <submittedName>
        <fullName evidence="6">EAL domain-containing protein</fullName>
    </submittedName>
</protein>
<dbReference type="SMART" id="SM00086">
    <property type="entry name" value="PAC"/>
    <property type="match status" value="2"/>
</dbReference>
<dbReference type="NCBIfam" id="TIGR00229">
    <property type="entry name" value="sensory_box"/>
    <property type="match status" value="2"/>
</dbReference>
<dbReference type="FunFam" id="3.20.20.450:FF:000001">
    <property type="entry name" value="Cyclic di-GMP phosphodiesterase yahA"/>
    <property type="match status" value="1"/>
</dbReference>
<dbReference type="InterPro" id="IPR035919">
    <property type="entry name" value="EAL_sf"/>
</dbReference>
<feature type="domain" description="EAL" evidence="4">
    <location>
        <begin position="610"/>
        <end position="864"/>
    </location>
</feature>
<evidence type="ECO:0000259" key="3">
    <source>
        <dbReference type="PROSITE" id="PS50113"/>
    </source>
</evidence>
<feature type="domain" description="GGDEF" evidence="5">
    <location>
        <begin position="468"/>
        <end position="601"/>
    </location>
</feature>
<evidence type="ECO:0000259" key="4">
    <source>
        <dbReference type="PROSITE" id="PS50883"/>
    </source>
</evidence>
<dbReference type="SUPFAM" id="SSF55785">
    <property type="entry name" value="PYP-like sensor domain (PAS domain)"/>
    <property type="match status" value="3"/>
</dbReference>
<evidence type="ECO:0000313" key="7">
    <source>
        <dbReference type="Proteomes" id="UP000446768"/>
    </source>
</evidence>
<dbReference type="AlphaFoldDB" id="A0A7X2IRZ5"/>
<dbReference type="Proteomes" id="UP000446768">
    <property type="component" value="Unassembled WGS sequence"/>
</dbReference>
<feature type="domain" description="PAC" evidence="3">
    <location>
        <begin position="259"/>
        <end position="311"/>
    </location>
</feature>
<dbReference type="PROSITE" id="PS50113">
    <property type="entry name" value="PAC"/>
    <property type="match status" value="1"/>
</dbReference>
<dbReference type="InterPro" id="IPR001610">
    <property type="entry name" value="PAC"/>
</dbReference>
<dbReference type="InterPro" id="IPR000160">
    <property type="entry name" value="GGDEF_dom"/>
</dbReference>
<keyword evidence="7" id="KW-1185">Reference proteome</keyword>
<dbReference type="SUPFAM" id="SSF55073">
    <property type="entry name" value="Nucleotide cyclase"/>
    <property type="match status" value="1"/>
</dbReference>
<comment type="catalytic activity">
    <reaction evidence="1">
        <text>3',3'-c-di-GMP + H2O = 5'-phosphoguanylyl(3'-&gt;5')guanosine + H(+)</text>
        <dbReference type="Rhea" id="RHEA:24902"/>
        <dbReference type="ChEBI" id="CHEBI:15377"/>
        <dbReference type="ChEBI" id="CHEBI:15378"/>
        <dbReference type="ChEBI" id="CHEBI:58754"/>
        <dbReference type="ChEBI" id="CHEBI:58805"/>
        <dbReference type="EC" id="3.1.4.52"/>
    </reaction>
    <physiologicalReaction direction="left-to-right" evidence="1">
        <dbReference type="Rhea" id="RHEA:24903"/>
    </physiologicalReaction>
</comment>
<dbReference type="Pfam" id="PF13188">
    <property type="entry name" value="PAS_8"/>
    <property type="match status" value="1"/>
</dbReference>
<accession>A0A7X2IRZ5</accession>
<dbReference type="NCBIfam" id="TIGR00254">
    <property type="entry name" value="GGDEF"/>
    <property type="match status" value="1"/>
</dbReference>
<dbReference type="InterPro" id="IPR052155">
    <property type="entry name" value="Biofilm_reg_signaling"/>
</dbReference>
<dbReference type="Gene3D" id="3.30.450.20">
    <property type="entry name" value="PAS domain"/>
    <property type="match status" value="3"/>
</dbReference>
<comment type="caution">
    <text evidence="6">The sequence shown here is derived from an EMBL/GenBank/DDBJ whole genome shotgun (WGS) entry which is preliminary data.</text>
</comment>
<gene>
    <name evidence="6" type="ORF">GJ700_25250</name>
</gene>